<feature type="domain" description="G-protein coupled receptors family 1 profile" evidence="6">
    <location>
        <begin position="10"/>
        <end position="290"/>
    </location>
</feature>
<dbReference type="InterPro" id="IPR053071">
    <property type="entry name" value="GPCR1-related_rcpt"/>
</dbReference>
<accession>A0A6J8CYL7</accession>
<dbReference type="Pfam" id="PF00001">
    <property type="entry name" value="7tm_1"/>
    <property type="match status" value="1"/>
</dbReference>
<feature type="transmembrane region" description="Helical" evidence="5">
    <location>
        <begin position="271"/>
        <end position="291"/>
    </location>
</feature>
<dbReference type="OrthoDB" id="10312037at2759"/>
<dbReference type="PANTHER" id="PTHR47023:SF1">
    <property type="entry name" value="SEX PEPTIDE RECEPTOR"/>
    <property type="match status" value="1"/>
</dbReference>
<comment type="subcellular location">
    <subcellularLocation>
        <location evidence="1">Membrane</location>
    </subcellularLocation>
</comment>
<proteinExistence type="predicted"/>
<gene>
    <name evidence="7" type="ORF">MCOR_34793</name>
</gene>
<evidence type="ECO:0000256" key="1">
    <source>
        <dbReference type="ARBA" id="ARBA00004370"/>
    </source>
</evidence>
<feature type="transmembrane region" description="Helical" evidence="5">
    <location>
        <begin position="232"/>
        <end position="259"/>
    </location>
</feature>
<name>A0A6J8CYL7_MYTCO</name>
<evidence type="ECO:0000259" key="6">
    <source>
        <dbReference type="PROSITE" id="PS50262"/>
    </source>
</evidence>
<evidence type="ECO:0000256" key="4">
    <source>
        <dbReference type="ARBA" id="ARBA00023136"/>
    </source>
</evidence>
<feature type="transmembrane region" description="Helical" evidence="5">
    <location>
        <begin position="46"/>
        <end position="69"/>
    </location>
</feature>
<protein>
    <recommendedName>
        <fullName evidence="6">G-protein coupled receptors family 1 profile domain-containing protein</fullName>
    </recommendedName>
</protein>
<keyword evidence="4 5" id="KW-0472">Membrane</keyword>
<keyword evidence="8" id="KW-1185">Reference proteome</keyword>
<sequence length="334" mass="37305">MYNYLNSTLGNVLLIVLLLLVVLVTNSFVAIVWLSPSNRTPSSILLSIIALHDTLTIICATANTVASYIGGRLLSVDACYVVMASSTLAFVFHSLSIISTTYLAIQRCVICAFPFSGPRICGLRTSTIFSIVSFVSMVALKMPDLLISDIEGVIIILDDNTSVLYCKVDYMLNDEAISVLPKIYMYIRFFALHLIPACIVSFCMVFCLLIVNRKKMATSESSDQHRTKTRTTLMLTLIMFIFILGEFPTTISVFFRAFFPREPIWLTTTTGNRFCNITLIISYMVNIWVYIAMSKQFRDGLLSLFCNRVVSSNKSKAMNESKLTNVSTVSCRSS</sequence>
<dbReference type="InterPro" id="IPR000276">
    <property type="entry name" value="GPCR_Rhodpsn"/>
</dbReference>
<dbReference type="Proteomes" id="UP000507470">
    <property type="component" value="Unassembled WGS sequence"/>
</dbReference>
<feature type="transmembrane region" description="Helical" evidence="5">
    <location>
        <begin position="81"/>
        <end position="105"/>
    </location>
</feature>
<dbReference type="Gene3D" id="1.20.1070.10">
    <property type="entry name" value="Rhodopsin 7-helix transmembrane proteins"/>
    <property type="match status" value="1"/>
</dbReference>
<organism evidence="7 8">
    <name type="scientific">Mytilus coruscus</name>
    <name type="common">Sea mussel</name>
    <dbReference type="NCBI Taxonomy" id="42192"/>
    <lineage>
        <taxon>Eukaryota</taxon>
        <taxon>Metazoa</taxon>
        <taxon>Spiralia</taxon>
        <taxon>Lophotrochozoa</taxon>
        <taxon>Mollusca</taxon>
        <taxon>Bivalvia</taxon>
        <taxon>Autobranchia</taxon>
        <taxon>Pteriomorphia</taxon>
        <taxon>Mytilida</taxon>
        <taxon>Mytiloidea</taxon>
        <taxon>Mytilidae</taxon>
        <taxon>Mytilinae</taxon>
        <taxon>Mytilus</taxon>
    </lineage>
</organism>
<evidence type="ECO:0000313" key="8">
    <source>
        <dbReference type="Proteomes" id="UP000507470"/>
    </source>
</evidence>
<evidence type="ECO:0000256" key="2">
    <source>
        <dbReference type="ARBA" id="ARBA00022692"/>
    </source>
</evidence>
<dbReference type="EMBL" id="CACVKT020006265">
    <property type="protein sequence ID" value="CAC5400629.1"/>
    <property type="molecule type" value="Genomic_DNA"/>
</dbReference>
<feature type="transmembrane region" description="Helical" evidence="5">
    <location>
        <begin position="12"/>
        <end position="34"/>
    </location>
</feature>
<dbReference type="PANTHER" id="PTHR47023">
    <property type="entry name" value="SEX PEPTIDE RECEPTOR"/>
    <property type="match status" value="1"/>
</dbReference>
<dbReference type="SUPFAM" id="SSF81321">
    <property type="entry name" value="Family A G protein-coupled receptor-like"/>
    <property type="match status" value="1"/>
</dbReference>
<evidence type="ECO:0000313" key="7">
    <source>
        <dbReference type="EMBL" id="CAC5400629.1"/>
    </source>
</evidence>
<keyword evidence="3 5" id="KW-1133">Transmembrane helix</keyword>
<evidence type="ECO:0000256" key="3">
    <source>
        <dbReference type="ARBA" id="ARBA00022989"/>
    </source>
</evidence>
<dbReference type="AlphaFoldDB" id="A0A6J8CYL7"/>
<reference evidence="7 8" key="1">
    <citation type="submission" date="2020-06" db="EMBL/GenBank/DDBJ databases">
        <authorList>
            <person name="Li R."/>
            <person name="Bekaert M."/>
        </authorList>
    </citation>
    <scope>NUCLEOTIDE SEQUENCE [LARGE SCALE GENOMIC DNA]</scope>
    <source>
        <strain evidence="8">wild</strain>
    </source>
</reference>
<dbReference type="GO" id="GO:0016020">
    <property type="term" value="C:membrane"/>
    <property type="evidence" value="ECO:0007669"/>
    <property type="project" value="UniProtKB-SubCell"/>
</dbReference>
<dbReference type="InterPro" id="IPR017452">
    <property type="entry name" value="GPCR_Rhodpsn_7TM"/>
</dbReference>
<evidence type="ECO:0000256" key="5">
    <source>
        <dbReference type="SAM" id="Phobius"/>
    </source>
</evidence>
<dbReference type="PROSITE" id="PS50262">
    <property type="entry name" value="G_PROTEIN_RECEP_F1_2"/>
    <property type="match status" value="1"/>
</dbReference>
<keyword evidence="2 5" id="KW-0812">Transmembrane</keyword>
<feature type="transmembrane region" description="Helical" evidence="5">
    <location>
        <begin position="190"/>
        <end position="211"/>
    </location>
</feature>
<dbReference type="GO" id="GO:0004930">
    <property type="term" value="F:G protein-coupled receptor activity"/>
    <property type="evidence" value="ECO:0007669"/>
    <property type="project" value="InterPro"/>
</dbReference>